<evidence type="ECO:0000313" key="1">
    <source>
        <dbReference type="EMBL" id="AGE58756.1"/>
    </source>
</evidence>
<proteinExistence type="predicted"/>
<gene>
    <name evidence="1" type="primary">NYs-1_499L</name>
    <name evidence="1" type="ORF">PBCVNYs1_499L</name>
</gene>
<dbReference type="GeneID" id="40525627"/>
<dbReference type="EMBL" id="JX997183">
    <property type="protein sequence ID" value="AGE58756.1"/>
    <property type="molecule type" value="Genomic_DNA"/>
</dbReference>
<dbReference type="KEGG" id="vg:40525627"/>
<dbReference type="RefSeq" id="YP_009665401.1">
    <property type="nucleotide sequence ID" value="NC_043235.1"/>
</dbReference>
<protein>
    <submittedName>
        <fullName evidence="1">Uncharacterized protein</fullName>
    </submittedName>
</protein>
<name>M1I8Z9_9PHYC</name>
<accession>M1I8Z9</accession>
<organism evidence="1">
    <name type="scientific">Paramecium bursaria Chlorella virus NYs1</name>
    <dbReference type="NCBI Taxonomy" id="83442"/>
    <lineage>
        <taxon>Viruses</taxon>
        <taxon>Varidnaviria</taxon>
        <taxon>Bamfordvirae</taxon>
        <taxon>Nucleocytoviricota</taxon>
        <taxon>Megaviricetes</taxon>
        <taxon>Algavirales</taxon>
        <taxon>Phycodnaviridae</taxon>
        <taxon>Chlorovirus</taxon>
        <taxon>Chlorovirus newyorkense</taxon>
    </lineage>
</organism>
<sequence length="226" mass="26407">MPRPRLSESVKYERECAKLSKTITRKMFSKVKNEFKKIEHAEAVANRKAERKKKVRVVMMNDHVRERVRECDRCDLVGIDDCSIFSNLPNDILREIYRCSVGIRNDDKKKEAVLVAANGIVEFLKIGCHLFGFSSREVIKIRGTITNFYMKRIDGEYKIKFISMKGDDEMGKMISECVMQIFNDDHVLVNKRRPTSGWIRHQLLTKTIEEISNETDISVYRLLKII</sequence>
<reference evidence="1" key="1">
    <citation type="submission" date="2012-10" db="EMBL/GenBank/DDBJ databases">
        <title>Towards defining the chloroviruses: a genomic journey through a genus of large DNA viruses.</title>
        <authorList>
            <person name="Jeanniard A."/>
            <person name="Dunigan D.D."/>
            <person name="Gurnon J.R."/>
            <person name="Agarkova I."/>
            <person name="Kang M."/>
            <person name="Vitek J."/>
            <person name="Duncan G."/>
            <person name="McClung O.W."/>
            <person name="Larsen M."/>
            <person name="Claverie J.-M."/>
            <person name="Van Etten J.L."/>
            <person name="Blanc G."/>
        </authorList>
    </citation>
    <scope>NUCLEOTIDE SEQUENCE</scope>
</reference>